<protein>
    <submittedName>
        <fullName evidence="2">Uncharacterized protein</fullName>
    </submittedName>
</protein>
<evidence type="ECO:0000256" key="1">
    <source>
        <dbReference type="SAM" id="MobiDB-lite"/>
    </source>
</evidence>
<sequence>MELRGILQEQTEVTTAHPGYFKNINKAISRVSNSLSVAEEDVVETAMASRERVGNDPHKQRKLFEKSGRRRVAKAANQHWLEMGMLQFCLTAARQADGQWCIDVHDTMAKTMGITAKPFSHSIEGKIMELQRDFMVYVCNLSDTAQPGTQPTQTTFRPRHDLQVTIDASGYPVMPAAPTEDIVQTKSELAGLLRTYLNKHYYLASARQRKSAPFTLITAQCNKFVDKQYQVPGLGIRDPNSFQKAELLTIISHIRSRQEAHGFEDAFRWKNVADAGGELELARYGYNAKMAKTKKASARQKARRKTQKPKKGAERLQAQLDGLIPMPGELSDDQGTAGAAPAQPDIAAGAVIQSAMDPNIDPALQDQHTQEHSSSPEPIPFPLKNITEVQYQQIRTTMALNLLPINGPNEGPPQYAILPSLWDDYVTNVENGVFDQVPPPAVKIVDQVPPQAAKNVDQVPPLARQKRMRGTDMLMMEEAEKLIGSNPTKRSRAAEAVARQEVEKANMKRPKAHRKK</sequence>
<reference evidence="3" key="1">
    <citation type="submission" date="2014-04" db="EMBL/GenBank/DDBJ databases">
        <title>Evolutionary Origins and Diversification of the Mycorrhizal Mutualists.</title>
        <authorList>
            <consortium name="DOE Joint Genome Institute"/>
            <consortium name="Mycorrhizal Genomics Consortium"/>
            <person name="Kohler A."/>
            <person name="Kuo A."/>
            <person name="Nagy L.G."/>
            <person name="Floudas D."/>
            <person name="Copeland A."/>
            <person name="Barry K.W."/>
            <person name="Cichocki N."/>
            <person name="Veneault-Fourrey C."/>
            <person name="LaButti K."/>
            <person name="Lindquist E.A."/>
            <person name="Lipzen A."/>
            <person name="Lundell T."/>
            <person name="Morin E."/>
            <person name="Murat C."/>
            <person name="Riley R."/>
            <person name="Ohm R."/>
            <person name="Sun H."/>
            <person name="Tunlid A."/>
            <person name="Henrissat B."/>
            <person name="Grigoriev I.V."/>
            <person name="Hibbett D.S."/>
            <person name="Martin F."/>
        </authorList>
    </citation>
    <scope>NUCLEOTIDE SEQUENCE [LARGE SCALE GENOMIC DNA]</scope>
    <source>
        <strain evidence="3">FD-334 SS-4</strain>
    </source>
</reference>
<keyword evidence="3" id="KW-1185">Reference proteome</keyword>
<name>A0A0D2PD77_HYPSF</name>
<feature type="region of interest" description="Disordered" evidence="1">
    <location>
        <begin position="360"/>
        <end position="382"/>
    </location>
</feature>
<dbReference type="Proteomes" id="UP000054270">
    <property type="component" value="Unassembled WGS sequence"/>
</dbReference>
<organism evidence="2 3">
    <name type="scientific">Hypholoma sublateritium (strain FD-334 SS-4)</name>
    <dbReference type="NCBI Taxonomy" id="945553"/>
    <lineage>
        <taxon>Eukaryota</taxon>
        <taxon>Fungi</taxon>
        <taxon>Dikarya</taxon>
        <taxon>Basidiomycota</taxon>
        <taxon>Agaricomycotina</taxon>
        <taxon>Agaricomycetes</taxon>
        <taxon>Agaricomycetidae</taxon>
        <taxon>Agaricales</taxon>
        <taxon>Agaricineae</taxon>
        <taxon>Strophariaceae</taxon>
        <taxon>Hypholoma</taxon>
    </lineage>
</organism>
<dbReference type="AlphaFoldDB" id="A0A0D2PD77"/>
<feature type="compositionally biased region" description="Basic residues" evidence="1">
    <location>
        <begin position="292"/>
        <end position="310"/>
    </location>
</feature>
<feature type="region of interest" description="Disordered" evidence="1">
    <location>
        <begin position="483"/>
        <end position="516"/>
    </location>
</feature>
<dbReference type="OrthoDB" id="3062213at2759"/>
<feature type="compositionally biased region" description="Basic residues" evidence="1">
    <location>
        <begin position="507"/>
        <end position="516"/>
    </location>
</feature>
<proteinExistence type="predicted"/>
<evidence type="ECO:0000313" key="2">
    <source>
        <dbReference type="EMBL" id="KJA18170.1"/>
    </source>
</evidence>
<feature type="region of interest" description="Disordered" evidence="1">
    <location>
        <begin position="292"/>
        <end position="314"/>
    </location>
</feature>
<evidence type="ECO:0000313" key="3">
    <source>
        <dbReference type="Proteomes" id="UP000054270"/>
    </source>
</evidence>
<dbReference type="EMBL" id="KN817592">
    <property type="protein sequence ID" value="KJA18170.1"/>
    <property type="molecule type" value="Genomic_DNA"/>
</dbReference>
<accession>A0A0D2PD77</accession>
<gene>
    <name evidence="2" type="ORF">HYPSUDRAFT_57265</name>
</gene>